<dbReference type="OrthoDB" id="418748at2759"/>
<reference evidence="2" key="1">
    <citation type="submission" date="2021-02" db="EMBL/GenBank/DDBJ databases">
        <authorList>
            <person name="Nowell W R."/>
        </authorList>
    </citation>
    <scope>NUCLEOTIDE SEQUENCE</scope>
    <source>
        <strain evidence="2">Ploen Becks lab</strain>
    </source>
</reference>
<evidence type="ECO:0000259" key="1">
    <source>
        <dbReference type="PROSITE" id="PS50878"/>
    </source>
</evidence>
<dbReference type="InterPro" id="IPR036691">
    <property type="entry name" value="Endo/exonu/phosph_ase_sf"/>
</dbReference>
<dbReference type="SUPFAM" id="SSF56219">
    <property type="entry name" value="DNase I-like"/>
    <property type="match status" value="1"/>
</dbReference>
<dbReference type="SUPFAM" id="SSF56672">
    <property type="entry name" value="DNA/RNA polymerases"/>
    <property type="match status" value="1"/>
</dbReference>
<dbReference type="Pfam" id="PF00078">
    <property type="entry name" value="RVT_1"/>
    <property type="match status" value="1"/>
</dbReference>
<proteinExistence type="predicted"/>
<protein>
    <recommendedName>
        <fullName evidence="1">Reverse transcriptase domain-containing protein</fullName>
    </recommendedName>
</protein>
<evidence type="ECO:0000313" key="2">
    <source>
        <dbReference type="EMBL" id="CAF0747706.1"/>
    </source>
</evidence>
<dbReference type="Gene3D" id="3.60.10.10">
    <property type="entry name" value="Endonuclease/exonuclease/phosphatase"/>
    <property type="match status" value="1"/>
</dbReference>
<feature type="domain" description="Reverse transcriptase" evidence="1">
    <location>
        <begin position="443"/>
        <end position="628"/>
    </location>
</feature>
<dbReference type="InterPro" id="IPR000477">
    <property type="entry name" value="RT_dom"/>
</dbReference>
<name>A0A813PAX3_9BILA</name>
<gene>
    <name evidence="2" type="ORF">OXX778_LOCUS3743</name>
</gene>
<dbReference type="Proteomes" id="UP000663879">
    <property type="component" value="Unassembled WGS sequence"/>
</dbReference>
<dbReference type="InterPro" id="IPR043502">
    <property type="entry name" value="DNA/RNA_pol_sf"/>
</dbReference>
<accession>A0A813PAX3</accession>
<dbReference type="AlphaFoldDB" id="A0A813PAX3"/>
<dbReference type="PANTHER" id="PTHR19446">
    <property type="entry name" value="REVERSE TRANSCRIPTASES"/>
    <property type="match status" value="1"/>
</dbReference>
<sequence>MEQNQKRKRGRGYGGIGWIINKRINNFKVTFIDNRISILRTNEYAIIGVYLTANENTSATKLIKENEFLQLSHIYNELKKQFKVLIIGDFNCDIIRNQAHDKIMTHWLKNNKLCCMDVKYKDKNSFTYTKNETSSWIDHIVSPIDTMFIKNILIDDSESNCGDHLALSCELETNRNVGDKETIICKKKENKIIWNEKTKKIYYEKLQDNLNGIITHFSEHVYKDQKLLQTSVENLIKNLNMALLKSAKEITRENLVKKYKMKFNGWWDMNIKELYDDYRLSKKNYKENRTTINQIRYKMAKKAFRKRQEENKQLLEIKQLTKMNKLYKTNKKGFYSKVKELIDEKDEITIDLDDAKIEIEKLFNHGEVINKEIEDKSEEKLDEFMEKNSTTKYDYKINSEELISIIKNLSSNKAAGYNKITNEMFKYGISEKLVDILKLVYESLINYNINLKEFNIGLVKLLVKDKSKDPSDINNLRPLTISDTITIIFEKVILSEIRNSYNSSKNQYGFRSKSSCGHAVFALKELILFNKRKKKKTYACAIDASKAFDKVNRINLWSKMIDKIKACILRALINYYKNSKIIIFVNGQFTNTIKITRGVKKGGPLSPLLFSIYIDELSEILDFDDAGI</sequence>
<organism evidence="2 3">
    <name type="scientific">Brachionus calyciflorus</name>
    <dbReference type="NCBI Taxonomy" id="104777"/>
    <lineage>
        <taxon>Eukaryota</taxon>
        <taxon>Metazoa</taxon>
        <taxon>Spiralia</taxon>
        <taxon>Gnathifera</taxon>
        <taxon>Rotifera</taxon>
        <taxon>Eurotatoria</taxon>
        <taxon>Monogononta</taxon>
        <taxon>Pseudotrocha</taxon>
        <taxon>Ploima</taxon>
        <taxon>Brachionidae</taxon>
        <taxon>Brachionus</taxon>
    </lineage>
</organism>
<keyword evidence="3" id="KW-1185">Reference proteome</keyword>
<evidence type="ECO:0000313" key="3">
    <source>
        <dbReference type="Proteomes" id="UP000663879"/>
    </source>
</evidence>
<dbReference type="PROSITE" id="PS50878">
    <property type="entry name" value="RT_POL"/>
    <property type="match status" value="1"/>
</dbReference>
<dbReference type="EMBL" id="CAJNOC010000342">
    <property type="protein sequence ID" value="CAF0747706.1"/>
    <property type="molecule type" value="Genomic_DNA"/>
</dbReference>
<comment type="caution">
    <text evidence="2">The sequence shown here is derived from an EMBL/GenBank/DDBJ whole genome shotgun (WGS) entry which is preliminary data.</text>
</comment>